<organism evidence="2">
    <name type="scientific">Phytophthora palustris toti-like virus 11</name>
    <dbReference type="NCBI Taxonomy" id="2976305"/>
    <lineage>
        <taxon>Viruses</taxon>
        <taxon>Riboviria</taxon>
        <taxon>Orthornavirae</taxon>
        <taxon>Duplornaviricota</taxon>
        <taxon>Chrymotiviricetes</taxon>
        <taxon>Ghabrivirales</taxon>
        <taxon>Totiviridae</taxon>
    </lineage>
</organism>
<dbReference type="EMBL" id="OL795388">
    <property type="protein sequence ID" value="WAK73626.1"/>
    <property type="molecule type" value="Genomic_RNA"/>
</dbReference>
<evidence type="ECO:0000313" key="2">
    <source>
        <dbReference type="EMBL" id="WAK73626.1"/>
    </source>
</evidence>
<proteinExistence type="predicted"/>
<name>A0A9E8Z0C4_9VIRU</name>
<dbReference type="Pfam" id="PF05518">
    <property type="entry name" value="Totivirus_coat"/>
    <property type="match status" value="1"/>
</dbReference>
<accession>A0A9E8Z0C4</accession>
<feature type="compositionally biased region" description="Polar residues" evidence="1">
    <location>
        <begin position="716"/>
        <end position="730"/>
    </location>
</feature>
<protein>
    <submittedName>
        <fullName evidence="2">Capsid protein</fullName>
    </submittedName>
</protein>
<feature type="region of interest" description="Disordered" evidence="1">
    <location>
        <begin position="18"/>
        <end position="46"/>
    </location>
</feature>
<evidence type="ECO:0000256" key="1">
    <source>
        <dbReference type="SAM" id="MobiDB-lite"/>
    </source>
</evidence>
<reference evidence="2" key="1">
    <citation type="submission" date="2021-12" db="EMBL/GenBank/DDBJ databases">
        <title>Study of the virome of Phytophthora palustris.</title>
        <authorList>
            <person name="Botella L."/>
            <person name="Jung T."/>
        </authorList>
    </citation>
    <scope>NUCLEOTIDE SEQUENCE</scope>
    <source>
        <strain evidence="2">KA0102</strain>
    </source>
</reference>
<sequence length="755" mass="80037">MIPVSMASNSIQQIATAGDAGYQPSETQTSSSATQPPLSGVLSSTTVPKLKGTSTFRRYAGQITLDFPFNGRVDSHSKSTLYEVGSRNVAPADLLQRAESDAGKLSQPFSTTDVVSTELSALHKKFSNFSGTYQRMDLSGLLAQLARGLAVFSITGKLSAQDIRGGRPISIRALATLDAPASVSDSMLFIPRCVSVQAAPATFVAMVAAANAHGCQVVTDVLALSSSNAPHLPAYSDSVLALGCVYGIRVIVAMMDKCQAGAIAALAVTKGIHDILTVVGHTDEGGVMRAVLRKGDFRQPYGGIYPDFAAGFMGIPSPERHNPAGFGGLVDAIALKSAGLTALADPLINIKGRWYPTVLNAEDGPIAAPGANEEGTDADAVCLASQLASVAPAFAENYVRQLGWLFNTHGGEDIAASFMCQQFDMLVNTADRHLKLKVAAPFYWVEPTTLFDTAPESFADSQGYGLLSSNSCGRQMPWFDGQAKLLSATPTRARVAVGWRSARTCGALLHSMMHPRDGLAHYIPTQFVAEKMLLKGGSQPVWEARASRQGLDEYTWGRGQCEVPAPAEMLYIGDVIGFEIVLSTYQEDRWSYKASHVPTVTEMFSSMISIRSCKPEAIPVGKLLSLPRQINRARSLAGVALDVAREAVYGAVTLGDDAWGAFNCEPSIFVPQGEVSRGTFIAEQAEGTPNPVPGMENGRPVSVSRQDRPIGATDPTRATRQVAPTISRESSVVAHTEAQAANVEAGTAEPAPPAQ</sequence>
<feature type="compositionally biased region" description="Polar residues" evidence="1">
    <location>
        <begin position="24"/>
        <end position="46"/>
    </location>
</feature>
<feature type="region of interest" description="Disordered" evidence="1">
    <location>
        <begin position="685"/>
        <end position="755"/>
    </location>
</feature>
<dbReference type="InterPro" id="IPR008871">
    <property type="entry name" value="Totivirus_coat"/>
</dbReference>